<gene>
    <name evidence="1" type="ORF">PACLA_8A042905</name>
</gene>
<sequence length="112" mass="12773">QITDTFLLRNKVPSLTRSCVDDDSSASVRDILVKLTDNIRFKHKNDCSGLSPLGTGKLVTLDARRIVALEGLLDIDLHNQIGHHYDRFVYNHQLYSSVDYVRSKRHTNHNIS</sequence>
<feature type="non-terminal residue" evidence="1">
    <location>
        <position position="1"/>
    </location>
</feature>
<proteinExistence type="predicted"/>
<evidence type="ECO:0000313" key="2">
    <source>
        <dbReference type="Proteomes" id="UP001152795"/>
    </source>
</evidence>
<dbReference type="Proteomes" id="UP001152795">
    <property type="component" value="Unassembled WGS sequence"/>
</dbReference>
<keyword evidence="2" id="KW-1185">Reference proteome</keyword>
<accession>A0A7D9LG55</accession>
<reference evidence="1" key="1">
    <citation type="submission" date="2020-04" db="EMBL/GenBank/DDBJ databases">
        <authorList>
            <person name="Alioto T."/>
            <person name="Alioto T."/>
            <person name="Gomez Garrido J."/>
        </authorList>
    </citation>
    <scope>NUCLEOTIDE SEQUENCE</scope>
    <source>
        <strain evidence="1">A484AB</strain>
    </source>
</reference>
<dbReference type="AlphaFoldDB" id="A0A7D9LG55"/>
<name>A0A7D9LG55_PARCT</name>
<evidence type="ECO:0000313" key="1">
    <source>
        <dbReference type="EMBL" id="CAB4032148.1"/>
    </source>
</evidence>
<comment type="caution">
    <text evidence="1">The sequence shown here is derived from an EMBL/GenBank/DDBJ whole genome shotgun (WGS) entry which is preliminary data.</text>
</comment>
<dbReference type="EMBL" id="CACRXK020018166">
    <property type="protein sequence ID" value="CAB4032148.1"/>
    <property type="molecule type" value="Genomic_DNA"/>
</dbReference>
<organism evidence="1 2">
    <name type="scientific">Paramuricea clavata</name>
    <name type="common">Red gorgonian</name>
    <name type="synonym">Violescent sea-whip</name>
    <dbReference type="NCBI Taxonomy" id="317549"/>
    <lineage>
        <taxon>Eukaryota</taxon>
        <taxon>Metazoa</taxon>
        <taxon>Cnidaria</taxon>
        <taxon>Anthozoa</taxon>
        <taxon>Octocorallia</taxon>
        <taxon>Malacalcyonacea</taxon>
        <taxon>Plexauridae</taxon>
        <taxon>Paramuricea</taxon>
    </lineage>
</organism>
<protein>
    <submittedName>
        <fullName evidence="1">Uncharacterized protein</fullName>
    </submittedName>
</protein>